<dbReference type="AlphaFoldDB" id="A0A0V8RVY8"/>
<proteinExistence type="inferred from homology"/>
<keyword evidence="3" id="KW-1185">Reference proteome</keyword>
<sequence length="136" mass="15258">MRVFVDELVVSTRQRFEAVDITSEVERIVSKSGIRNGMCMVFVPHATAAIIANEAEPGLLEDYIDLVKQLFKPDYKWRHNRIDNNAHAHLAAAVIGPSRVFPVAGGRLVRGTWQNILLLELDGPRSRRVIVEVLGE</sequence>
<dbReference type="EMBL" id="LNTB01000001">
    <property type="protein sequence ID" value="KSW12220.1"/>
    <property type="molecule type" value="Genomic_DNA"/>
</dbReference>
<evidence type="ECO:0000313" key="3">
    <source>
        <dbReference type="Proteomes" id="UP000053352"/>
    </source>
</evidence>
<evidence type="ECO:0000256" key="1">
    <source>
        <dbReference type="ARBA" id="ARBA00005534"/>
    </source>
</evidence>
<reference evidence="2 3" key="1">
    <citation type="submission" date="2015-11" db="EMBL/GenBank/DDBJ databases">
        <title>Genome sequence of Pyrodictium occultum PL-19, a marine hyperthermophilic archaeon isolated from Volcano, Italy.</title>
        <authorList>
            <person name="Utturkar S."/>
            <person name="Huber H."/>
            <person name="Leptihn S."/>
            <person name="Brown S."/>
            <person name="Stetter K.O."/>
            <person name="Podar M."/>
        </authorList>
    </citation>
    <scope>NUCLEOTIDE SEQUENCE [LARGE SCALE GENOMIC DNA]</scope>
    <source>
        <strain evidence="2 3">PL-19</strain>
    </source>
</reference>
<dbReference type="NCBIfam" id="TIGR00149">
    <property type="entry name" value="TIGR00149_YjbQ"/>
    <property type="match status" value="1"/>
</dbReference>
<protein>
    <recommendedName>
        <fullName evidence="4">Secondary thiamine-phosphate synthase enzyme</fullName>
    </recommendedName>
</protein>
<dbReference type="InterPro" id="IPR001602">
    <property type="entry name" value="UPF0047_YjbQ-like"/>
</dbReference>
<evidence type="ECO:0000313" key="2">
    <source>
        <dbReference type="EMBL" id="KSW12220.1"/>
    </source>
</evidence>
<dbReference type="PANTHER" id="PTHR30615">
    <property type="entry name" value="UNCHARACTERIZED PROTEIN YJBQ-RELATED"/>
    <property type="match status" value="1"/>
</dbReference>
<dbReference type="PIRSF" id="PIRSF004681">
    <property type="entry name" value="UCP004681"/>
    <property type="match status" value="1"/>
</dbReference>
<gene>
    <name evidence="2" type="ORF">CF15_05545</name>
</gene>
<dbReference type="STRING" id="2309.CF15_05545"/>
<dbReference type="InterPro" id="IPR035917">
    <property type="entry name" value="YjbQ-like_sf"/>
</dbReference>
<dbReference type="Proteomes" id="UP000053352">
    <property type="component" value="Unassembled WGS sequence"/>
</dbReference>
<dbReference type="PANTHER" id="PTHR30615:SF8">
    <property type="entry name" value="UPF0047 PROTEIN C4A8.02C"/>
    <property type="match status" value="1"/>
</dbReference>
<comment type="similarity">
    <text evidence="1">Belongs to the UPF0047 family.</text>
</comment>
<organism evidence="2 3">
    <name type="scientific">Pyrodictium occultum</name>
    <dbReference type="NCBI Taxonomy" id="2309"/>
    <lineage>
        <taxon>Archaea</taxon>
        <taxon>Thermoproteota</taxon>
        <taxon>Thermoprotei</taxon>
        <taxon>Desulfurococcales</taxon>
        <taxon>Pyrodictiaceae</taxon>
        <taxon>Pyrodictium</taxon>
    </lineage>
</organism>
<comment type="caution">
    <text evidence="2">The sequence shown here is derived from an EMBL/GenBank/DDBJ whole genome shotgun (WGS) entry which is preliminary data.</text>
</comment>
<name>A0A0V8RVY8_PYROC</name>
<dbReference type="RefSeq" id="WP_058370900.1">
    <property type="nucleotide sequence ID" value="NZ_LNTB01000001.1"/>
</dbReference>
<dbReference type="Gene3D" id="2.60.120.460">
    <property type="entry name" value="YjbQ-like"/>
    <property type="match status" value="1"/>
</dbReference>
<dbReference type="Pfam" id="PF01894">
    <property type="entry name" value="YjbQ"/>
    <property type="match status" value="1"/>
</dbReference>
<accession>A0A0V8RVY8</accession>
<dbReference type="OrthoDB" id="6663at2157"/>
<evidence type="ECO:0008006" key="4">
    <source>
        <dbReference type="Google" id="ProtNLM"/>
    </source>
</evidence>
<dbReference type="SUPFAM" id="SSF111038">
    <property type="entry name" value="YjbQ-like"/>
    <property type="match status" value="1"/>
</dbReference>